<dbReference type="Pfam" id="PF22513">
    <property type="entry name" value="FitA-like_RHH"/>
    <property type="match status" value="1"/>
</dbReference>
<dbReference type="GO" id="GO:0006355">
    <property type="term" value="P:regulation of DNA-templated transcription"/>
    <property type="evidence" value="ECO:0007669"/>
    <property type="project" value="InterPro"/>
</dbReference>
<accession>A0A936N9T1</accession>
<dbReference type="AlphaFoldDB" id="A0A936N9T1"/>
<dbReference type="InterPro" id="IPR010985">
    <property type="entry name" value="Ribbon_hlx_hlx"/>
</dbReference>
<reference evidence="2 3" key="1">
    <citation type="submission" date="2020-10" db="EMBL/GenBank/DDBJ databases">
        <title>Connecting structure to function with the recovery of over 1000 high-quality activated sludge metagenome-assembled genomes encoding full-length rRNA genes using long-read sequencing.</title>
        <authorList>
            <person name="Singleton C.M."/>
            <person name="Petriglieri F."/>
            <person name="Kristensen J.M."/>
            <person name="Kirkegaard R.H."/>
            <person name="Michaelsen T.Y."/>
            <person name="Andersen M.H."/>
            <person name="Karst S.M."/>
            <person name="Dueholm M.S."/>
            <person name="Nielsen P.H."/>
            <person name="Albertsen M."/>
        </authorList>
    </citation>
    <scope>NUCLEOTIDE SEQUENCE [LARGE SCALE GENOMIC DNA]</scope>
    <source>
        <strain evidence="2">Lyne_18-Q3-R50-59_MAXAC.006</strain>
    </source>
</reference>
<comment type="caution">
    <text evidence="2">The sequence shown here is derived from an EMBL/GenBank/DDBJ whole genome shotgun (WGS) entry which is preliminary data.</text>
</comment>
<dbReference type="SUPFAM" id="SSF47598">
    <property type="entry name" value="Ribbon-helix-helix"/>
    <property type="match status" value="1"/>
</dbReference>
<sequence>MQAMANVLIRDLPDDVHRELRRRAEASGQSLQSYLSMQLARVVERPTSDELLERVARRASGRIGLEEAVADLRVIRAER</sequence>
<protein>
    <recommendedName>
        <fullName evidence="1">Antitoxin FitA-like ribbon-helix-helix domain-containing protein</fullName>
    </recommendedName>
</protein>
<gene>
    <name evidence="2" type="ORF">IPN02_04075</name>
</gene>
<evidence type="ECO:0000313" key="2">
    <source>
        <dbReference type="EMBL" id="MBK9296050.1"/>
    </source>
</evidence>
<dbReference type="InterPro" id="IPR053853">
    <property type="entry name" value="FitA-like_RHH"/>
</dbReference>
<evidence type="ECO:0000259" key="1">
    <source>
        <dbReference type="Pfam" id="PF22513"/>
    </source>
</evidence>
<feature type="domain" description="Antitoxin FitA-like ribbon-helix-helix" evidence="1">
    <location>
        <begin position="5"/>
        <end position="42"/>
    </location>
</feature>
<dbReference type="EMBL" id="JADJZA010000001">
    <property type="protein sequence ID" value="MBK9296050.1"/>
    <property type="molecule type" value="Genomic_DNA"/>
</dbReference>
<evidence type="ECO:0000313" key="3">
    <source>
        <dbReference type="Proteomes" id="UP000727993"/>
    </source>
</evidence>
<dbReference type="Proteomes" id="UP000727993">
    <property type="component" value="Unassembled WGS sequence"/>
</dbReference>
<name>A0A936N9T1_9ACTN</name>
<organism evidence="2 3">
    <name type="scientific">Candidatus Neomicrothrix subdominans</name>
    <dbReference type="NCBI Taxonomy" id="2954438"/>
    <lineage>
        <taxon>Bacteria</taxon>
        <taxon>Bacillati</taxon>
        <taxon>Actinomycetota</taxon>
        <taxon>Acidimicrobiia</taxon>
        <taxon>Acidimicrobiales</taxon>
        <taxon>Microthrixaceae</taxon>
        <taxon>Candidatus Neomicrothrix</taxon>
    </lineage>
</organism>
<proteinExistence type="predicted"/>